<evidence type="ECO:0000256" key="1">
    <source>
        <dbReference type="ARBA" id="ARBA00004651"/>
    </source>
</evidence>
<comment type="function">
    <text evidence="9 10">Fluoride-specific ion channel. Important for reducing fluoride concentration in the cell, thus reducing its toxicity.</text>
</comment>
<dbReference type="PANTHER" id="PTHR28259">
    <property type="entry name" value="FLUORIDE EXPORT PROTEIN 1-RELATED"/>
    <property type="match status" value="1"/>
</dbReference>
<keyword evidence="10" id="KW-0479">Metal-binding</keyword>
<keyword evidence="10" id="KW-0915">Sodium</keyword>
<evidence type="ECO:0000256" key="10">
    <source>
        <dbReference type="HAMAP-Rule" id="MF_00454"/>
    </source>
</evidence>
<feature type="transmembrane region" description="Helical" evidence="10">
    <location>
        <begin position="98"/>
        <end position="117"/>
    </location>
</feature>
<proteinExistence type="inferred from homology"/>
<evidence type="ECO:0000256" key="2">
    <source>
        <dbReference type="ARBA" id="ARBA00022475"/>
    </source>
</evidence>
<comment type="similarity">
    <text evidence="7 10">Belongs to the fluoride channel Fluc/FEX (TC 1.A.43) family.</text>
</comment>
<protein>
    <recommendedName>
        <fullName evidence="10">Fluoride-specific ion channel FluC</fullName>
    </recommendedName>
</protein>
<keyword evidence="4 10" id="KW-1133">Transmembrane helix</keyword>
<dbReference type="GO" id="GO:0062054">
    <property type="term" value="F:fluoride channel activity"/>
    <property type="evidence" value="ECO:0007669"/>
    <property type="project" value="UniProtKB-UniRule"/>
</dbReference>
<dbReference type="Proteomes" id="UP000242699">
    <property type="component" value="Unassembled WGS sequence"/>
</dbReference>
<evidence type="ECO:0000256" key="4">
    <source>
        <dbReference type="ARBA" id="ARBA00022989"/>
    </source>
</evidence>
<keyword evidence="3 10" id="KW-0812">Transmembrane</keyword>
<evidence type="ECO:0000256" key="9">
    <source>
        <dbReference type="ARBA" id="ARBA00049940"/>
    </source>
</evidence>
<feature type="transmembrane region" description="Helical" evidence="10">
    <location>
        <begin position="6"/>
        <end position="27"/>
    </location>
</feature>
<evidence type="ECO:0000313" key="11">
    <source>
        <dbReference type="EMBL" id="PSR27232.1"/>
    </source>
</evidence>
<evidence type="ECO:0000256" key="7">
    <source>
        <dbReference type="ARBA" id="ARBA00035120"/>
    </source>
</evidence>
<keyword evidence="6 10" id="KW-0407">Ion channel</keyword>
<dbReference type="EMBL" id="PXYT01000028">
    <property type="protein sequence ID" value="PSR27232.1"/>
    <property type="molecule type" value="Genomic_DNA"/>
</dbReference>
<dbReference type="AlphaFoldDB" id="A0A2T2WYC9"/>
<comment type="subcellular location">
    <subcellularLocation>
        <location evidence="1 10">Cell membrane</location>
        <topology evidence="1 10">Multi-pass membrane protein</topology>
    </subcellularLocation>
</comment>
<evidence type="ECO:0000256" key="6">
    <source>
        <dbReference type="ARBA" id="ARBA00023303"/>
    </source>
</evidence>
<evidence type="ECO:0000256" key="8">
    <source>
        <dbReference type="ARBA" id="ARBA00035585"/>
    </source>
</evidence>
<feature type="transmembrane region" description="Helical" evidence="10">
    <location>
        <begin position="34"/>
        <end position="54"/>
    </location>
</feature>
<keyword evidence="10" id="KW-0813">Transport</keyword>
<dbReference type="InterPro" id="IPR003691">
    <property type="entry name" value="FluC"/>
</dbReference>
<dbReference type="HAMAP" id="MF_00454">
    <property type="entry name" value="FluC"/>
    <property type="match status" value="1"/>
</dbReference>
<dbReference type="PANTHER" id="PTHR28259:SF1">
    <property type="entry name" value="FLUORIDE EXPORT PROTEIN 1-RELATED"/>
    <property type="match status" value="1"/>
</dbReference>
<gene>
    <name evidence="10" type="primary">fluC</name>
    <name evidence="10" type="synonym">crcB</name>
    <name evidence="11" type="ORF">C7B43_12160</name>
</gene>
<dbReference type="GO" id="GO:0005886">
    <property type="term" value="C:plasma membrane"/>
    <property type="evidence" value="ECO:0007669"/>
    <property type="project" value="UniProtKB-SubCell"/>
</dbReference>
<keyword evidence="10" id="KW-0406">Ion transport</keyword>
<evidence type="ECO:0000256" key="3">
    <source>
        <dbReference type="ARBA" id="ARBA00022692"/>
    </source>
</evidence>
<accession>A0A2T2WYC9</accession>
<comment type="activity regulation">
    <text evidence="10">Na(+) is not transported, but it plays an essential structural role and its presence is essential for fluoride channel function.</text>
</comment>
<keyword evidence="2 10" id="KW-1003">Cell membrane</keyword>
<organism evidence="11 12">
    <name type="scientific">Sulfobacillus benefaciens</name>
    <dbReference type="NCBI Taxonomy" id="453960"/>
    <lineage>
        <taxon>Bacteria</taxon>
        <taxon>Bacillati</taxon>
        <taxon>Bacillota</taxon>
        <taxon>Clostridia</taxon>
        <taxon>Eubacteriales</taxon>
        <taxon>Clostridiales Family XVII. Incertae Sedis</taxon>
        <taxon>Sulfobacillus</taxon>
    </lineage>
</organism>
<comment type="catalytic activity">
    <reaction evidence="8">
        <text>fluoride(in) = fluoride(out)</text>
        <dbReference type="Rhea" id="RHEA:76159"/>
        <dbReference type="ChEBI" id="CHEBI:17051"/>
    </reaction>
    <physiologicalReaction direction="left-to-right" evidence="8">
        <dbReference type="Rhea" id="RHEA:76160"/>
    </physiologicalReaction>
</comment>
<evidence type="ECO:0000313" key="12">
    <source>
        <dbReference type="Proteomes" id="UP000242699"/>
    </source>
</evidence>
<reference evidence="11 12" key="1">
    <citation type="journal article" date="2014" name="BMC Genomics">
        <title>Comparison of environmental and isolate Sulfobacillus genomes reveals diverse carbon, sulfur, nitrogen, and hydrogen metabolisms.</title>
        <authorList>
            <person name="Justice N.B."/>
            <person name="Norman A."/>
            <person name="Brown C.T."/>
            <person name="Singh A."/>
            <person name="Thomas B.C."/>
            <person name="Banfield J.F."/>
        </authorList>
    </citation>
    <scope>NUCLEOTIDE SEQUENCE [LARGE SCALE GENOMIC DNA]</scope>
    <source>
        <strain evidence="11">AMDSBA1</strain>
    </source>
</reference>
<sequence>MTQQNWLWVGIGGGLGALARDALSLLGQYHRFPLNFFVINVSGSFLIGIVMALSAELGILEDHWRLFWGVGFLGGFTTFSTFMLGAHRLWSVTPALSLAYLLATLFLGLMGAYLGLISTRQWVNMRLSRHEPEEMEQED</sequence>
<keyword evidence="5 10" id="KW-0472">Membrane</keyword>
<dbReference type="GO" id="GO:0046872">
    <property type="term" value="F:metal ion binding"/>
    <property type="evidence" value="ECO:0007669"/>
    <property type="project" value="UniProtKB-KW"/>
</dbReference>
<comment type="caution">
    <text evidence="11">The sequence shown here is derived from an EMBL/GenBank/DDBJ whole genome shotgun (WGS) entry which is preliminary data.</text>
</comment>
<feature type="binding site" evidence="10">
    <location>
        <position position="74"/>
    </location>
    <ligand>
        <name>Na(+)</name>
        <dbReference type="ChEBI" id="CHEBI:29101"/>
        <note>structural</note>
    </ligand>
</feature>
<feature type="transmembrane region" description="Helical" evidence="10">
    <location>
        <begin position="66"/>
        <end position="86"/>
    </location>
</feature>
<dbReference type="GO" id="GO:0140114">
    <property type="term" value="P:cellular detoxification of fluoride"/>
    <property type="evidence" value="ECO:0007669"/>
    <property type="project" value="UniProtKB-UniRule"/>
</dbReference>
<feature type="binding site" evidence="10">
    <location>
        <position position="77"/>
    </location>
    <ligand>
        <name>Na(+)</name>
        <dbReference type="ChEBI" id="CHEBI:29101"/>
        <note>structural</note>
    </ligand>
</feature>
<dbReference type="Pfam" id="PF02537">
    <property type="entry name" value="CRCB"/>
    <property type="match status" value="1"/>
</dbReference>
<evidence type="ECO:0000256" key="5">
    <source>
        <dbReference type="ARBA" id="ARBA00023136"/>
    </source>
</evidence>
<name>A0A2T2WYC9_9FIRM</name>